<dbReference type="InterPro" id="IPR019109">
    <property type="entry name" value="MamF_MmsF"/>
</dbReference>
<reference evidence="6" key="1">
    <citation type="submission" date="2021-01" db="EMBL/GenBank/DDBJ databases">
        <title>Whole genome shotgun sequence of Demequina activiva NBRC 110675.</title>
        <authorList>
            <person name="Komaki H."/>
            <person name="Tamura T."/>
        </authorList>
    </citation>
    <scope>NUCLEOTIDE SEQUENCE</scope>
    <source>
        <strain evidence="6">NBRC 110675</strain>
    </source>
</reference>
<evidence type="ECO:0000256" key="2">
    <source>
        <dbReference type="ARBA" id="ARBA00022692"/>
    </source>
</evidence>
<comment type="subcellular location">
    <subcellularLocation>
        <location evidence="1">Membrane</location>
        <topology evidence="1">Multi-pass membrane protein</topology>
    </subcellularLocation>
</comment>
<feature type="transmembrane region" description="Helical" evidence="5">
    <location>
        <begin position="16"/>
        <end position="38"/>
    </location>
</feature>
<accession>A0A919UKP4</accession>
<keyword evidence="2 5" id="KW-0812">Transmembrane</keyword>
<organism evidence="6 7">
    <name type="scientific">Demequina activiva</name>
    <dbReference type="NCBI Taxonomy" id="1582364"/>
    <lineage>
        <taxon>Bacteria</taxon>
        <taxon>Bacillati</taxon>
        <taxon>Actinomycetota</taxon>
        <taxon>Actinomycetes</taxon>
        <taxon>Micrococcales</taxon>
        <taxon>Demequinaceae</taxon>
        <taxon>Demequina</taxon>
    </lineage>
</organism>
<comment type="caution">
    <text evidence="6">The sequence shown here is derived from an EMBL/GenBank/DDBJ whole genome shotgun (WGS) entry which is preliminary data.</text>
</comment>
<proteinExistence type="predicted"/>
<evidence type="ECO:0000256" key="3">
    <source>
        <dbReference type="ARBA" id="ARBA00022989"/>
    </source>
</evidence>
<evidence type="ECO:0000256" key="4">
    <source>
        <dbReference type="ARBA" id="ARBA00023136"/>
    </source>
</evidence>
<protein>
    <recommendedName>
        <fullName evidence="8">DUF4870 domain-containing protein</fullName>
    </recommendedName>
</protein>
<sequence>MNHAPQDGIDDEPDTAVAALAHLGAILGPVIPWLVWLARRGDDRWAAREAATATNFGLLVLVAFMIATAVREFVPLVAFLGTLGQLAVLVVAVVLCYQAFRTVRRGLSATYPYDIKVVRTQ</sequence>
<dbReference type="Pfam" id="PF09685">
    <property type="entry name" value="MamF_MmsF"/>
    <property type="match status" value="1"/>
</dbReference>
<dbReference type="AlphaFoldDB" id="A0A919UKP4"/>
<evidence type="ECO:0000313" key="6">
    <source>
        <dbReference type="EMBL" id="GIG55481.1"/>
    </source>
</evidence>
<evidence type="ECO:0000256" key="1">
    <source>
        <dbReference type="ARBA" id="ARBA00004141"/>
    </source>
</evidence>
<feature type="transmembrane region" description="Helical" evidence="5">
    <location>
        <begin position="50"/>
        <end position="70"/>
    </location>
</feature>
<keyword evidence="3 5" id="KW-1133">Transmembrane helix</keyword>
<evidence type="ECO:0008006" key="8">
    <source>
        <dbReference type="Google" id="ProtNLM"/>
    </source>
</evidence>
<name>A0A919UKP4_9MICO</name>
<dbReference type="Proteomes" id="UP000652354">
    <property type="component" value="Unassembled WGS sequence"/>
</dbReference>
<dbReference type="RefSeq" id="WP_203657025.1">
    <property type="nucleotide sequence ID" value="NZ_BONR01000006.1"/>
</dbReference>
<evidence type="ECO:0000256" key="5">
    <source>
        <dbReference type="SAM" id="Phobius"/>
    </source>
</evidence>
<feature type="transmembrane region" description="Helical" evidence="5">
    <location>
        <begin position="76"/>
        <end position="97"/>
    </location>
</feature>
<keyword evidence="7" id="KW-1185">Reference proteome</keyword>
<keyword evidence="4 5" id="KW-0472">Membrane</keyword>
<dbReference type="EMBL" id="BONR01000006">
    <property type="protein sequence ID" value="GIG55481.1"/>
    <property type="molecule type" value="Genomic_DNA"/>
</dbReference>
<evidence type="ECO:0000313" key="7">
    <source>
        <dbReference type="Proteomes" id="UP000652354"/>
    </source>
</evidence>
<gene>
    <name evidence="6" type="ORF">Dac01nite_22330</name>
</gene>